<dbReference type="InterPro" id="IPR001706">
    <property type="entry name" value="Ribosomal_bL35"/>
</dbReference>
<evidence type="ECO:0000256" key="6">
    <source>
        <dbReference type="RuleBase" id="RU000568"/>
    </source>
</evidence>
<accession>A0A1E3XCE5</accession>
<evidence type="ECO:0000313" key="7">
    <source>
        <dbReference type="EMBL" id="ODS33305.1"/>
    </source>
</evidence>
<comment type="caution">
    <text evidence="7">The sequence shown here is derived from an EMBL/GenBank/DDBJ whole genome shotgun (WGS) entry which is preliminary data.</text>
</comment>
<dbReference type="NCBIfam" id="TIGR00001">
    <property type="entry name" value="rpmI_bact"/>
    <property type="match status" value="1"/>
</dbReference>
<dbReference type="HAMAP" id="MF_00514">
    <property type="entry name" value="Ribosomal_bL35"/>
    <property type="match status" value="1"/>
</dbReference>
<gene>
    <name evidence="5 7" type="primary">rpmI</name>
    <name evidence="7" type="ORF">SCARUB_01559</name>
</gene>
<dbReference type="PANTHER" id="PTHR33343:SF1">
    <property type="entry name" value="LARGE RIBOSOMAL SUBUNIT PROTEIN BL35M"/>
    <property type="match status" value="1"/>
</dbReference>
<dbReference type="InterPro" id="IPR021137">
    <property type="entry name" value="Ribosomal_bL35-like"/>
</dbReference>
<dbReference type="PANTHER" id="PTHR33343">
    <property type="entry name" value="54S RIBOSOMAL PROTEIN BL35M"/>
    <property type="match status" value="1"/>
</dbReference>
<comment type="similarity">
    <text evidence="1 5 6">Belongs to the bacterial ribosomal protein bL35 family.</text>
</comment>
<organism evidence="7 8">
    <name type="scientific">Candidatus Scalindua rubra</name>
    <dbReference type="NCBI Taxonomy" id="1872076"/>
    <lineage>
        <taxon>Bacteria</taxon>
        <taxon>Pseudomonadati</taxon>
        <taxon>Planctomycetota</taxon>
        <taxon>Candidatus Brocadiia</taxon>
        <taxon>Candidatus Brocadiales</taxon>
        <taxon>Candidatus Scalinduaceae</taxon>
        <taxon>Candidatus Scalindua</taxon>
    </lineage>
</organism>
<keyword evidence="3 5" id="KW-0687">Ribonucleoprotein</keyword>
<evidence type="ECO:0000256" key="4">
    <source>
        <dbReference type="ARBA" id="ARBA00071664"/>
    </source>
</evidence>
<proteinExistence type="inferred from homology"/>
<keyword evidence="2 5" id="KW-0689">Ribosomal protein</keyword>
<dbReference type="EMBL" id="MAYW01000032">
    <property type="protein sequence ID" value="ODS33305.1"/>
    <property type="molecule type" value="Genomic_DNA"/>
</dbReference>
<dbReference type="Proteomes" id="UP000094056">
    <property type="component" value="Unassembled WGS sequence"/>
</dbReference>
<dbReference type="PRINTS" id="PR00064">
    <property type="entry name" value="RIBOSOMALL35"/>
</dbReference>
<protein>
    <recommendedName>
        <fullName evidence="4 5">Large ribosomal subunit protein bL35</fullName>
    </recommendedName>
</protein>
<dbReference type="GO" id="GO:0003735">
    <property type="term" value="F:structural constituent of ribosome"/>
    <property type="evidence" value="ECO:0007669"/>
    <property type="project" value="InterPro"/>
</dbReference>
<dbReference type="GO" id="GO:0015934">
    <property type="term" value="C:large ribosomal subunit"/>
    <property type="evidence" value="ECO:0007669"/>
    <property type="project" value="TreeGrafter"/>
</dbReference>
<dbReference type="SUPFAM" id="SSF143034">
    <property type="entry name" value="L35p-like"/>
    <property type="match status" value="1"/>
</dbReference>
<evidence type="ECO:0000256" key="2">
    <source>
        <dbReference type="ARBA" id="ARBA00022980"/>
    </source>
</evidence>
<reference evidence="7 8" key="1">
    <citation type="submission" date="2016-07" db="EMBL/GenBank/DDBJ databases">
        <title>Draft genome of Scalindua rubra, obtained from a brine-seawater interface in the Red Sea, sheds light on salt adaptation in anammox bacteria.</title>
        <authorList>
            <person name="Speth D.R."/>
            <person name="Lagkouvardos I."/>
            <person name="Wang Y."/>
            <person name="Qian P.-Y."/>
            <person name="Dutilh B.E."/>
            <person name="Jetten M.S."/>
        </authorList>
    </citation>
    <scope>NUCLEOTIDE SEQUENCE [LARGE SCALE GENOMIC DNA]</scope>
    <source>
        <strain evidence="7">BSI-1</strain>
    </source>
</reference>
<dbReference type="Gene3D" id="4.10.410.60">
    <property type="match status" value="1"/>
</dbReference>
<dbReference type="Pfam" id="PF01632">
    <property type="entry name" value="Ribosomal_L35p"/>
    <property type="match status" value="1"/>
</dbReference>
<dbReference type="InterPro" id="IPR037229">
    <property type="entry name" value="Ribosomal_bL35_sf"/>
</dbReference>
<name>A0A1E3XCE5_9BACT</name>
<dbReference type="FunFam" id="4.10.410.60:FF:000001">
    <property type="entry name" value="50S ribosomal protein L35"/>
    <property type="match status" value="1"/>
</dbReference>
<evidence type="ECO:0000256" key="5">
    <source>
        <dbReference type="HAMAP-Rule" id="MF_00514"/>
    </source>
</evidence>
<sequence>MSKLKTHSCLKKRVKVSRNGKIKRKKAFASHLMSGKSGNRRRKLRKTSLVPKGYTKAMLRSLGEC</sequence>
<evidence type="ECO:0000256" key="1">
    <source>
        <dbReference type="ARBA" id="ARBA00006598"/>
    </source>
</evidence>
<dbReference type="GO" id="GO:0006412">
    <property type="term" value="P:translation"/>
    <property type="evidence" value="ECO:0007669"/>
    <property type="project" value="UniProtKB-UniRule"/>
</dbReference>
<evidence type="ECO:0000256" key="3">
    <source>
        <dbReference type="ARBA" id="ARBA00023274"/>
    </source>
</evidence>
<dbReference type="AlphaFoldDB" id="A0A1E3XCE5"/>
<evidence type="ECO:0000313" key="8">
    <source>
        <dbReference type="Proteomes" id="UP000094056"/>
    </source>
</evidence>